<comment type="caution">
    <text evidence="1">The sequence shown here is derived from an EMBL/GenBank/DDBJ whole genome shotgun (WGS) entry which is preliminary data.</text>
</comment>
<accession>A0A1G1Y0F2</accession>
<evidence type="ECO:0000313" key="2">
    <source>
        <dbReference type="Proteomes" id="UP000178240"/>
    </source>
</evidence>
<dbReference type="AlphaFoldDB" id="A0A1G1Y0F2"/>
<dbReference type="EMBL" id="MHIE01000013">
    <property type="protein sequence ID" value="OGY45752.1"/>
    <property type="molecule type" value="Genomic_DNA"/>
</dbReference>
<name>A0A1G1Y0F2_9BACT</name>
<dbReference type="STRING" id="1797535.A2744_00010"/>
<dbReference type="Proteomes" id="UP000178240">
    <property type="component" value="Unassembled WGS sequence"/>
</dbReference>
<proteinExistence type="predicted"/>
<protein>
    <submittedName>
        <fullName evidence="1">Uncharacterized protein</fullName>
    </submittedName>
</protein>
<organism evidence="1 2">
    <name type="scientific">Candidatus Buchananbacteria bacterium RIFCSPHIGHO2_01_FULL_44_11</name>
    <dbReference type="NCBI Taxonomy" id="1797535"/>
    <lineage>
        <taxon>Bacteria</taxon>
        <taxon>Candidatus Buchananiibacteriota</taxon>
    </lineage>
</organism>
<evidence type="ECO:0000313" key="1">
    <source>
        <dbReference type="EMBL" id="OGY45752.1"/>
    </source>
</evidence>
<gene>
    <name evidence="1" type="ORF">A2744_00010</name>
</gene>
<reference evidence="1 2" key="1">
    <citation type="journal article" date="2016" name="Nat. Commun.">
        <title>Thousands of microbial genomes shed light on interconnected biogeochemical processes in an aquifer system.</title>
        <authorList>
            <person name="Anantharaman K."/>
            <person name="Brown C.T."/>
            <person name="Hug L.A."/>
            <person name="Sharon I."/>
            <person name="Castelle C.J."/>
            <person name="Probst A.J."/>
            <person name="Thomas B.C."/>
            <person name="Singh A."/>
            <person name="Wilkins M.J."/>
            <person name="Karaoz U."/>
            <person name="Brodie E.L."/>
            <person name="Williams K.H."/>
            <person name="Hubbard S.S."/>
            <person name="Banfield J.F."/>
        </authorList>
    </citation>
    <scope>NUCLEOTIDE SEQUENCE [LARGE SCALE GENOMIC DNA]</scope>
</reference>
<sequence>MLSKEAVKEFKAIWRKQFGEDISDEKAAEEGINLLTILDAIYRPIKKEWADELEQKDNEQKQG</sequence>